<keyword evidence="8" id="KW-0627">Porphyrin biosynthesis</keyword>
<evidence type="ECO:0000256" key="4">
    <source>
        <dbReference type="ARBA" id="ARBA00012655"/>
    </source>
</evidence>
<feature type="domain" description="Porphobilinogen deaminase N-terminal" evidence="12">
    <location>
        <begin position="12"/>
        <end position="229"/>
    </location>
</feature>
<evidence type="ECO:0000256" key="8">
    <source>
        <dbReference type="ARBA" id="ARBA00023244"/>
    </source>
</evidence>
<evidence type="ECO:0000256" key="5">
    <source>
        <dbReference type="ARBA" id="ARBA00016519"/>
    </source>
</evidence>
<evidence type="ECO:0000256" key="3">
    <source>
        <dbReference type="ARBA" id="ARBA00005638"/>
    </source>
</evidence>
<comment type="caution">
    <text evidence="14">The sequence shown here is derived from an EMBL/GenBank/DDBJ whole genome shotgun (WGS) entry which is preliminary data.</text>
</comment>
<dbReference type="EMBL" id="JAACJK010000057">
    <property type="protein sequence ID" value="KAF5337248.1"/>
    <property type="molecule type" value="Genomic_DNA"/>
</dbReference>
<dbReference type="InterPro" id="IPR036803">
    <property type="entry name" value="Porphobilinogen_deaminase_C_sf"/>
</dbReference>
<dbReference type="GO" id="GO:0006783">
    <property type="term" value="P:heme biosynthetic process"/>
    <property type="evidence" value="ECO:0007669"/>
    <property type="project" value="UniProtKB-KW"/>
</dbReference>
<dbReference type="GO" id="GO:0004418">
    <property type="term" value="F:hydroxymethylbilane synthase activity"/>
    <property type="evidence" value="ECO:0007669"/>
    <property type="project" value="UniProtKB-EC"/>
</dbReference>
<dbReference type="NCBIfam" id="TIGR00212">
    <property type="entry name" value="hemC"/>
    <property type="match status" value="1"/>
</dbReference>
<dbReference type="Pfam" id="PF00179">
    <property type="entry name" value="UQ_con"/>
    <property type="match status" value="1"/>
</dbReference>
<feature type="domain" description="UBC core" evidence="11">
    <location>
        <begin position="351"/>
        <end position="393"/>
    </location>
</feature>
<dbReference type="PANTHER" id="PTHR11557:SF0">
    <property type="entry name" value="PORPHOBILINOGEN DEAMINASE"/>
    <property type="match status" value="1"/>
</dbReference>
<dbReference type="GO" id="GO:0005737">
    <property type="term" value="C:cytoplasm"/>
    <property type="evidence" value="ECO:0007669"/>
    <property type="project" value="TreeGrafter"/>
</dbReference>
<evidence type="ECO:0000313" key="15">
    <source>
        <dbReference type="Proteomes" id="UP000541558"/>
    </source>
</evidence>
<evidence type="ECO:0000259" key="13">
    <source>
        <dbReference type="Pfam" id="PF03900"/>
    </source>
</evidence>
<evidence type="ECO:0000256" key="9">
    <source>
        <dbReference type="ARBA" id="ARBA00030685"/>
    </source>
</evidence>
<feature type="domain" description="Porphobilinogen deaminase C-terminal" evidence="13">
    <location>
        <begin position="242"/>
        <end position="314"/>
    </location>
</feature>
<dbReference type="AlphaFoldDB" id="A0A8H5C971"/>
<dbReference type="FunFam" id="3.40.190.10:FF:000005">
    <property type="entry name" value="Porphobilinogen deaminase"/>
    <property type="match status" value="1"/>
</dbReference>
<dbReference type="OrthoDB" id="564646at2759"/>
<dbReference type="Gene3D" id="3.40.190.10">
    <property type="entry name" value="Periplasmic binding protein-like II"/>
    <property type="match status" value="2"/>
</dbReference>
<accession>A0A8H5C971</accession>
<dbReference type="SUPFAM" id="SSF54782">
    <property type="entry name" value="Porphobilinogen deaminase (hydroxymethylbilane synthase), C-terminal domain"/>
    <property type="match status" value="1"/>
</dbReference>
<protein>
    <recommendedName>
        <fullName evidence="5">Porphobilinogen deaminase</fullName>
        <ecNumber evidence="4">2.5.1.61</ecNumber>
    </recommendedName>
    <alternativeName>
        <fullName evidence="10">Hydroxymethylbilane synthase</fullName>
    </alternativeName>
    <alternativeName>
        <fullName evidence="9">Pre-uroporphyrinogen synthase</fullName>
    </alternativeName>
</protein>
<dbReference type="InterPro" id="IPR000860">
    <property type="entry name" value="HemC"/>
</dbReference>
<evidence type="ECO:0000256" key="1">
    <source>
        <dbReference type="ARBA" id="ARBA00001916"/>
    </source>
</evidence>
<comment type="similarity">
    <text evidence="3">Belongs to the HMBS family.</text>
</comment>
<proteinExistence type="inferred from homology"/>
<keyword evidence="7" id="KW-0350">Heme biosynthesis</keyword>
<name>A0A8H5C971_9AGAR</name>
<sequence>MSTTTSNGRTFVLASRNSQLAQIQTNSVRDAFQSIFADSGSESTPKFTTAFMSTAGDKNQSQALYLLGGKALWTKELEVALKEKDVDVLVHCLKDVPTTLPEGCTIAAILEREDPVDSLVVKSGAPWKSLEELPAGSVVGTSSVRRVAQLKRNYPKLKFLDVRGNLNTRLAKLDAPDGPYAALVLAKAGLVRLGFGDRVTADLHPPTMFYAVSQGALAVEVRSDDTEAIEVCKKLTHRETQLKCLAERACLRVLEGGCSVPVGVSTELQGDLLKVTGCVTALNGEQHVQHTIEQKVAGPEDAEEVGTKLAQVLLSSGAEKILEDINVERDRRIVQAKAEDEFVVGEGMEAPIHPHVYSNGHICASILGNEWSPVLSVIAVCVTLQSMLASCKVDVEFAKRSCPVTDITHTTVPSLGTGKETVRHRFSPGTYPDRHPDFIPCLTYFPADQQTTIDTFALPPTIQRRLASTTMCFVLP</sequence>
<keyword evidence="6" id="KW-0808">Transferase</keyword>
<dbReference type="InterPro" id="IPR016135">
    <property type="entry name" value="UBQ-conjugating_enzyme/RWD"/>
</dbReference>
<dbReference type="CDD" id="cd13645">
    <property type="entry name" value="PBP2_HuPBGD_like"/>
    <property type="match status" value="1"/>
</dbReference>
<evidence type="ECO:0000256" key="2">
    <source>
        <dbReference type="ARBA" id="ARBA00004735"/>
    </source>
</evidence>
<gene>
    <name evidence="14" type="ORF">D9611_003398</name>
</gene>
<dbReference type="Pfam" id="PF01379">
    <property type="entry name" value="Porphobil_deam"/>
    <property type="match status" value="1"/>
</dbReference>
<dbReference type="PRINTS" id="PR00151">
    <property type="entry name" value="PORPHBDMNASE"/>
</dbReference>
<dbReference type="Gene3D" id="3.30.160.40">
    <property type="entry name" value="Porphobilinogen deaminase, C-terminal domain"/>
    <property type="match status" value="1"/>
</dbReference>
<keyword evidence="15" id="KW-1185">Reference proteome</keyword>
<dbReference type="Proteomes" id="UP000541558">
    <property type="component" value="Unassembled WGS sequence"/>
</dbReference>
<evidence type="ECO:0000259" key="12">
    <source>
        <dbReference type="Pfam" id="PF01379"/>
    </source>
</evidence>
<dbReference type="InterPro" id="IPR022417">
    <property type="entry name" value="Porphobilin_deaminase_N"/>
</dbReference>
<evidence type="ECO:0000313" key="14">
    <source>
        <dbReference type="EMBL" id="KAF5337248.1"/>
    </source>
</evidence>
<dbReference type="FunFam" id="3.30.160.40:FF:000002">
    <property type="entry name" value="Porphobilinogen deaminase"/>
    <property type="match status" value="1"/>
</dbReference>
<evidence type="ECO:0000256" key="7">
    <source>
        <dbReference type="ARBA" id="ARBA00023133"/>
    </source>
</evidence>
<comment type="cofactor">
    <cofactor evidence="1">
        <name>dipyrromethane</name>
        <dbReference type="ChEBI" id="CHEBI:60342"/>
    </cofactor>
</comment>
<dbReference type="Pfam" id="PF03900">
    <property type="entry name" value="Porphobil_deamC"/>
    <property type="match status" value="1"/>
</dbReference>
<dbReference type="PANTHER" id="PTHR11557">
    <property type="entry name" value="PORPHOBILINOGEN DEAMINASE"/>
    <property type="match status" value="1"/>
</dbReference>
<dbReference type="InterPro" id="IPR022418">
    <property type="entry name" value="Porphobilinogen_deaminase_C"/>
</dbReference>
<comment type="pathway">
    <text evidence="2">Porphyrin-containing compound metabolism; protoporphyrin-IX biosynthesis; coproporphyrinogen-III from 5-aminolevulinate: step 2/4.</text>
</comment>
<evidence type="ECO:0000259" key="11">
    <source>
        <dbReference type="Pfam" id="PF00179"/>
    </source>
</evidence>
<dbReference type="InterPro" id="IPR000608">
    <property type="entry name" value="UBC"/>
</dbReference>
<evidence type="ECO:0000256" key="6">
    <source>
        <dbReference type="ARBA" id="ARBA00022679"/>
    </source>
</evidence>
<dbReference type="Gene3D" id="3.10.110.10">
    <property type="entry name" value="Ubiquitin Conjugating Enzyme"/>
    <property type="match status" value="1"/>
</dbReference>
<dbReference type="EC" id="2.5.1.61" evidence="4"/>
<reference evidence="14 15" key="1">
    <citation type="journal article" date="2020" name="ISME J.">
        <title>Uncovering the hidden diversity of litter-decomposition mechanisms in mushroom-forming fungi.</title>
        <authorList>
            <person name="Floudas D."/>
            <person name="Bentzer J."/>
            <person name="Ahren D."/>
            <person name="Johansson T."/>
            <person name="Persson P."/>
            <person name="Tunlid A."/>
        </authorList>
    </citation>
    <scope>NUCLEOTIDE SEQUENCE [LARGE SCALE GENOMIC DNA]</scope>
    <source>
        <strain evidence="14 15">CBS 175.51</strain>
    </source>
</reference>
<dbReference type="SUPFAM" id="SSF53850">
    <property type="entry name" value="Periplasmic binding protein-like II"/>
    <property type="match status" value="1"/>
</dbReference>
<organism evidence="14 15">
    <name type="scientific">Ephemerocybe angulata</name>
    <dbReference type="NCBI Taxonomy" id="980116"/>
    <lineage>
        <taxon>Eukaryota</taxon>
        <taxon>Fungi</taxon>
        <taxon>Dikarya</taxon>
        <taxon>Basidiomycota</taxon>
        <taxon>Agaricomycotina</taxon>
        <taxon>Agaricomycetes</taxon>
        <taxon>Agaricomycetidae</taxon>
        <taxon>Agaricales</taxon>
        <taxon>Agaricineae</taxon>
        <taxon>Psathyrellaceae</taxon>
        <taxon>Ephemerocybe</taxon>
    </lineage>
</organism>
<evidence type="ECO:0000256" key="10">
    <source>
        <dbReference type="ARBA" id="ARBA00033064"/>
    </source>
</evidence>
<dbReference type="SUPFAM" id="SSF54495">
    <property type="entry name" value="UBC-like"/>
    <property type="match status" value="1"/>
</dbReference>